<dbReference type="KEGG" id="gps:C427_0793"/>
<sequence>MKTSTVITNIKSTLILVLMAAALGSCATIEGAGEDIESAGEAVQDAANG</sequence>
<evidence type="ECO:0000256" key="2">
    <source>
        <dbReference type="ARBA" id="ARBA00022475"/>
    </source>
</evidence>
<dbReference type="GO" id="GO:0009636">
    <property type="term" value="P:response to toxic substance"/>
    <property type="evidence" value="ECO:0007669"/>
    <property type="project" value="InterPro"/>
</dbReference>
<evidence type="ECO:0000256" key="4">
    <source>
        <dbReference type="ARBA" id="ARBA00023136"/>
    </source>
</evidence>
<dbReference type="eggNOG" id="COG5510">
    <property type="taxonomic scope" value="Bacteria"/>
</dbReference>
<keyword evidence="5" id="KW-0564">Palmitate</keyword>
<dbReference type="InterPro" id="IPR012556">
    <property type="entry name" value="Entericidin"/>
</dbReference>
<keyword evidence="2" id="KW-1003">Cell membrane</keyword>
<keyword evidence="6" id="KW-0449">Lipoprotein</keyword>
<dbReference type="Pfam" id="PF08085">
    <property type="entry name" value="Entericidin"/>
    <property type="match status" value="1"/>
</dbReference>
<comment type="similarity">
    <text evidence="1">Belongs to the EcnA/EcnB lipoprotein family.</text>
</comment>
<evidence type="ECO:0000256" key="1">
    <source>
        <dbReference type="ARBA" id="ARBA00010296"/>
    </source>
</evidence>
<keyword evidence="9" id="KW-1185">Reference proteome</keyword>
<gene>
    <name evidence="8" type="ORF">C427_0793</name>
</gene>
<dbReference type="STRING" id="1129794.C427_0793"/>
<feature type="chain" id="PRO_5003900621" evidence="7">
    <location>
        <begin position="28"/>
        <end position="49"/>
    </location>
</feature>
<dbReference type="EMBL" id="CP003837">
    <property type="protein sequence ID" value="AGH42902.1"/>
    <property type="molecule type" value="Genomic_DNA"/>
</dbReference>
<evidence type="ECO:0000256" key="7">
    <source>
        <dbReference type="SAM" id="SignalP"/>
    </source>
</evidence>
<evidence type="ECO:0000313" key="8">
    <source>
        <dbReference type="EMBL" id="AGH42902.1"/>
    </source>
</evidence>
<dbReference type="PROSITE" id="PS51257">
    <property type="entry name" value="PROKAR_LIPOPROTEIN"/>
    <property type="match status" value="1"/>
</dbReference>
<evidence type="ECO:0000256" key="6">
    <source>
        <dbReference type="ARBA" id="ARBA00023288"/>
    </source>
</evidence>
<evidence type="ECO:0000256" key="3">
    <source>
        <dbReference type="ARBA" id="ARBA00022729"/>
    </source>
</evidence>
<dbReference type="Proteomes" id="UP000011864">
    <property type="component" value="Chromosome"/>
</dbReference>
<dbReference type="HOGENOM" id="CLU_193827_3_2_6"/>
<keyword evidence="3 7" id="KW-0732">Signal</keyword>
<organism evidence="8 9">
    <name type="scientific">Paraglaciecola psychrophila 170</name>
    <dbReference type="NCBI Taxonomy" id="1129794"/>
    <lineage>
        <taxon>Bacteria</taxon>
        <taxon>Pseudomonadati</taxon>
        <taxon>Pseudomonadota</taxon>
        <taxon>Gammaproteobacteria</taxon>
        <taxon>Alteromonadales</taxon>
        <taxon>Alteromonadaceae</taxon>
        <taxon>Paraglaciecola</taxon>
    </lineage>
</organism>
<proteinExistence type="inferred from homology"/>
<protein>
    <submittedName>
        <fullName evidence="8">Entericidin EcnAB</fullName>
    </submittedName>
</protein>
<dbReference type="OrthoDB" id="9181810at2"/>
<name>K6Z4U5_9ALTE</name>
<evidence type="ECO:0000256" key="5">
    <source>
        <dbReference type="ARBA" id="ARBA00023139"/>
    </source>
</evidence>
<accession>K6Z4U5</accession>
<feature type="signal peptide" evidence="7">
    <location>
        <begin position="1"/>
        <end position="27"/>
    </location>
</feature>
<evidence type="ECO:0000313" key="9">
    <source>
        <dbReference type="Proteomes" id="UP000011864"/>
    </source>
</evidence>
<dbReference type="AlphaFoldDB" id="K6Z4U5"/>
<reference evidence="8 9" key="1">
    <citation type="journal article" date="2013" name="Genome Announc.">
        <title>Complete Genome Sequence of Glaciecola psychrophila Strain 170T.</title>
        <authorList>
            <person name="Yin J."/>
            <person name="Chen J."/>
            <person name="Liu G."/>
            <person name="Yu Y."/>
            <person name="Song L."/>
            <person name="Wang X."/>
            <person name="Qu X."/>
        </authorList>
    </citation>
    <scope>NUCLEOTIDE SEQUENCE [LARGE SCALE GENOMIC DNA]</scope>
    <source>
        <strain evidence="8 9">170</strain>
    </source>
</reference>
<keyword evidence="4" id="KW-0472">Membrane</keyword>
<dbReference type="GO" id="GO:0016020">
    <property type="term" value="C:membrane"/>
    <property type="evidence" value="ECO:0007669"/>
    <property type="project" value="InterPro"/>
</dbReference>
<dbReference type="PATRIC" id="fig|1129794.4.peg.783"/>
<dbReference type="RefSeq" id="WP_007642814.1">
    <property type="nucleotide sequence ID" value="NC_020514.1"/>
</dbReference>